<feature type="region of interest" description="Disordered" evidence="1">
    <location>
        <begin position="1"/>
        <end position="34"/>
    </location>
</feature>
<name>A0A0B8MXL1_TALPI</name>
<dbReference type="Proteomes" id="UP000053095">
    <property type="component" value="Unassembled WGS sequence"/>
</dbReference>
<reference evidence="3" key="1">
    <citation type="journal article" date="2015" name="Genome Announc.">
        <title>Draft genome sequence of Talaromyces cellulolyticus strain Y-94, a source of lignocellulosic biomass-degrading enzymes.</title>
        <authorList>
            <person name="Fujii T."/>
            <person name="Koike H."/>
            <person name="Sawayama S."/>
            <person name="Yano S."/>
            <person name="Inoue H."/>
        </authorList>
    </citation>
    <scope>NUCLEOTIDE SEQUENCE [LARGE SCALE GENOMIC DNA]</scope>
    <source>
        <strain evidence="3">Y-94</strain>
    </source>
</reference>
<protein>
    <submittedName>
        <fullName evidence="2">Uncharacterized protein</fullName>
    </submittedName>
</protein>
<dbReference type="AlphaFoldDB" id="A0A0B8MXL1"/>
<dbReference type="EMBL" id="DF933807">
    <property type="protein sequence ID" value="GAM33622.1"/>
    <property type="molecule type" value="Genomic_DNA"/>
</dbReference>
<accession>A0A0B8MXL1</accession>
<sequence>MGAAFSESMPSGMCTKELWSQTAPEEKESVSHFDVSEPDAVAGLKGGHAAFDLFDDADAFMSKSNWCMDAVLVRTADA</sequence>
<evidence type="ECO:0000313" key="3">
    <source>
        <dbReference type="Proteomes" id="UP000053095"/>
    </source>
</evidence>
<proteinExistence type="predicted"/>
<organism evidence="2 3">
    <name type="scientific">Talaromyces pinophilus</name>
    <name type="common">Penicillium pinophilum</name>
    <dbReference type="NCBI Taxonomy" id="128442"/>
    <lineage>
        <taxon>Eukaryota</taxon>
        <taxon>Fungi</taxon>
        <taxon>Dikarya</taxon>
        <taxon>Ascomycota</taxon>
        <taxon>Pezizomycotina</taxon>
        <taxon>Eurotiomycetes</taxon>
        <taxon>Eurotiomycetidae</taxon>
        <taxon>Eurotiales</taxon>
        <taxon>Trichocomaceae</taxon>
        <taxon>Talaromyces</taxon>
        <taxon>Talaromyces sect. Talaromyces</taxon>
    </lineage>
</organism>
<evidence type="ECO:0000256" key="1">
    <source>
        <dbReference type="SAM" id="MobiDB-lite"/>
    </source>
</evidence>
<keyword evidence="3" id="KW-1185">Reference proteome</keyword>
<gene>
    <name evidence="2" type="ORF">TCE0_011f00659</name>
</gene>
<feature type="compositionally biased region" description="Basic and acidic residues" evidence="1">
    <location>
        <begin position="24"/>
        <end position="34"/>
    </location>
</feature>
<evidence type="ECO:0000313" key="2">
    <source>
        <dbReference type="EMBL" id="GAM33622.1"/>
    </source>
</evidence>